<dbReference type="RefSeq" id="WP_343047873.1">
    <property type="nucleotide sequence ID" value="NZ_JACCAA010000001.1"/>
</dbReference>
<dbReference type="Proteomes" id="UP000540656">
    <property type="component" value="Unassembled WGS sequence"/>
</dbReference>
<feature type="transmembrane region" description="Helical" evidence="2">
    <location>
        <begin position="102"/>
        <end position="119"/>
    </location>
</feature>
<keyword evidence="4" id="KW-1185">Reference proteome</keyword>
<evidence type="ECO:0000256" key="1">
    <source>
        <dbReference type="SAM" id="MobiDB-lite"/>
    </source>
</evidence>
<accession>A0A7Y9S636</accession>
<proteinExistence type="predicted"/>
<evidence type="ECO:0000313" key="3">
    <source>
        <dbReference type="EMBL" id="NYG60633.1"/>
    </source>
</evidence>
<keyword evidence="2" id="KW-1133">Transmembrane helix</keyword>
<protein>
    <submittedName>
        <fullName evidence="3">Uncharacterized protein</fullName>
    </submittedName>
</protein>
<feature type="compositionally biased region" description="Basic and acidic residues" evidence="1">
    <location>
        <begin position="1"/>
        <end position="13"/>
    </location>
</feature>
<sequence length="125" mass="13695">MADEKDTKDEPAARKGAAKTPGREMDVDMIRTRIAQVLWFLCALFALVLAVGALTYALKANTDNGLVEFVRDAANALDLGIFSMDNGIKQFEGDSAETKNALFNWGLGAVFWLIVGRLADKFIRP</sequence>
<keyword evidence="2" id="KW-0812">Transmembrane</keyword>
<comment type="caution">
    <text evidence="3">The sequence shown here is derived from an EMBL/GenBank/DDBJ whole genome shotgun (WGS) entry which is preliminary data.</text>
</comment>
<gene>
    <name evidence="3" type="ORF">BJ980_003556</name>
</gene>
<keyword evidence="2" id="KW-0472">Membrane</keyword>
<evidence type="ECO:0000256" key="2">
    <source>
        <dbReference type="SAM" id="Phobius"/>
    </source>
</evidence>
<evidence type="ECO:0000313" key="4">
    <source>
        <dbReference type="Proteomes" id="UP000540656"/>
    </source>
</evidence>
<dbReference type="EMBL" id="JACCAA010000001">
    <property type="protein sequence ID" value="NYG60633.1"/>
    <property type="molecule type" value="Genomic_DNA"/>
</dbReference>
<organism evidence="3 4">
    <name type="scientific">Nocardioides daedukensis</name>
    <dbReference type="NCBI Taxonomy" id="634462"/>
    <lineage>
        <taxon>Bacteria</taxon>
        <taxon>Bacillati</taxon>
        <taxon>Actinomycetota</taxon>
        <taxon>Actinomycetes</taxon>
        <taxon>Propionibacteriales</taxon>
        <taxon>Nocardioidaceae</taxon>
        <taxon>Nocardioides</taxon>
    </lineage>
</organism>
<feature type="region of interest" description="Disordered" evidence="1">
    <location>
        <begin position="1"/>
        <end position="22"/>
    </location>
</feature>
<feature type="transmembrane region" description="Helical" evidence="2">
    <location>
        <begin position="37"/>
        <end position="58"/>
    </location>
</feature>
<name>A0A7Y9S636_9ACTN</name>
<reference evidence="3 4" key="1">
    <citation type="submission" date="2020-07" db="EMBL/GenBank/DDBJ databases">
        <title>Sequencing the genomes of 1000 actinobacteria strains.</title>
        <authorList>
            <person name="Klenk H.-P."/>
        </authorList>
    </citation>
    <scope>NUCLEOTIDE SEQUENCE [LARGE SCALE GENOMIC DNA]</scope>
    <source>
        <strain evidence="3 4">DSM 23819</strain>
    </source>
</reference>
<dbReference type="AlphaFoldDB" id="A0A7Y9S636"/>